<dbReference type="PANTHER" id="PTHR46093:SF18">
    <property type="entry name" value="FIBRONECTIN TYPE-III DOMAIN-CONTAINING PROTEIN"/>
    <property type="match status" value="1"/>
</dbReference>
<sequence>MTQNFESTPNKIIKKMNISPSPTDKQFPDQTHPILKSIDQIPRLRKRVHISATNIHLKANSSVTTPTGKASKNPPTHKKSESQVISSSFIQEPNNSFVDELIKRYCSDENSEFVDLTHKVQRVKAINVFWEKRITEGFIPDARVGSTLTMVNNNLYLFGGQSGERLNDIKMLNYRNGHWEGVNHRNQDTAQEIPDPRVGHTAVGFRNSLVVYGGGGGFNSTLHIRGCFPLVYMFDTVNSEWRSYKPLGRLPDSRRNHGAALIGNTMIMYGGIDSNGKTLADLHGLNLESMQWFSIKLDKASEKPGLRHSFTLTSVYHPAVLRQYSNDIFNLPSIHDEVFSKKNCGIYLFGGMNKSGIVCNDLYILQPLKYSRDFLNTLKWTKLEPSGNLPIPRCGHCTVLCGNYLYIIGGRNDALFKNGCGGEVNEICALNIANCRWETLKPYGYAPSPRWGASASTIGTRILYFGGMALNKFSPNQLYSLETDHSSANDLIRSWEIEEDQRKIRENNLRAASKIKFLSHTLLVEKRKSEPPARKAAMLILGATRGL</sequence>
<keyword evidence="1" id="KW-0880">Kelch repeat</keyword>
<dbReference type="Gene3D" id="2.120.10.80">
    <property type="entry name" value="Kelch-type beta propeller"/>
    <property type="match status" value="2"/>
</dbReference>
<keyword evidence="5" id="KW-1185">Reference proteome</keyword>
<proteinExistence type="predicted"/>
<accession>A0AAU9KCG9</accession>
<dbReference type="PANTHER" id="PTHR46093">
    <property type="entry name" value="ACYL-COA-BINDING DOMAIN-CONTAINING PROTEIN 5"/>
    <property type="match status" value="1"/>
</dbReference>
<reference evidence="4" key="1">
    <citation type="submission" date="2021-09" db="EMBL/GenBank/DDBJ databases">
        <authorList>
            <consortium name="AG Swart"/>
            <person name="Singh M."/>
            <person name="Singh A."/>
            <person name="Seah K."/>
            <person name="Emmerich C."/>
        </authorList>
    </citation>
    <scope>NUCLEOTIDE SEQUENCE</scope>
    <source>
        <strain evidence="4">ATCC30299</strain>
    </source>
</reference>
<dbReference type="EMBL" id="CAJZBQ010000062">
    <property type="protein sequence ID" value="CAG9335373.1"/>
    <property type="molecule type" value="Genomic_DNA"/>
</dbReference>
<dbReference type="InterPro" id="IPR011043">
    <property type="entry name" value="Gal_Oxase/kelch_b-propeller"/>
</dbReference>
<evidence type="ECO:0000256" key="2">
    <source>
        <dbReference type="ARBA" id="ARBA00022737"/>
    </source>
</evidence>
<gene>
    <name evidence="4" type="ORF">BSTOLATCC_MIC63848</name>
</gene>
<dbReference type="SUPFAM" id="SSF50965">
    <property type="entry name" value="Galactose oxidase, central domain"/>
    <property type="match status" value="1"/>
</dbReference>
<evidence type="ECO:0000313" key="5">
    <source>
        <dbReference type="Proteomes" id="UP001162131"/>
    </source>
</evidence>
<feature type="region of interest" description="Disordered" evidence="3">
    <location>
        <begin position="1"/>
        <end position="29"/>
    </location>
</feature>
<dbReference type="Proteomes" id="UP001162131">
    <property type="component" value="Unassembled WGS sequence"/>
</dbReference>
<feature type="compositionally biased region" description="Polar residues" evidence="3">
    <location>
        <begin position="1"/>
        <end position="10"/>
    </location>
</feature>
<evidence type="ECO:0000256" key="3">
    <source>
        <dbReference type="SAM" id="MobiDB-lite"/>
    </source>
</evidence>
<feature type="region of interest" description="Disordered" evidence="3">
    <location>
        <begin position="59"/>
        <end position="83"/>
    </location>
</feature>
<evidence type="ECO:0000313" key="4">
    <source>
        <dbReference type="EMBL" id="CAG9335373.1"/>
    </source>
</evidence>
<name>A0AAU9KCG9_9CILI</name>
<dbReference type="InterPro" id="IPR015915">
    <property type="entry name" value="Kelch-typ_b-propeller"/>
</dbReference>
<dbReference type="Pfam" id="PF24681">
    <property type="entry name" value="Kelch_KLHDC2_KLHL20_DRC7"/>
    <property type="match status" value="2"/>
</dbReference>
<evidence type="ECO:0000256" key="1">
    <source>
        <dbReference type="ARBA" id="ARBA00022441"/>
    </source>
</evidence>
<organism evidence="4 5">
    <name type="scientific">Blepharisma stoltei</name>
    <dbReference type="NCBI Taxonomy" id="1481888"/>
    <lineage>
        <taxon>Eukaryota</taxon>
        <taxon>Sar</taxon>
        <taxon>Alveolata</taxon>
        <taxon>Ciliophora</taxon>
        <taxon>Postciliodesmatophora</taxon>
        <taxon>Heterotrichea</taxon>
        <taxon>Heterotrichida</taxon>
        <taxon>Blepharismidae</taxon>
        <taxon>Blepharisma</taxon>
    </lineage>
</organism>
<keyword evidence="2" id="KW-0677">Repeat</keyword>
<evidence type="ECO:0008006" key="6">
    <source>
        <dbReference type="Google" id="ProtNLM"/>
    </source>
</evidence>
<comment type="caution">
    <text evidence="4">The sequence shown here is derived from an EMBL/GenBank/DDBJ whole genome shotgun (WGS) entry which is preliminary data.</text>
</comment>
<feature type="compositionally biased region" description="Polar residues" evidence="3">
    <location>
        <begin position="59"/>
        <end position="74"/>
    </location>
</feature>
<dbReference type="SUPFAM" id="SSF117281">
    <property type="entry name" value="Kelch motif"/>
    <property type="match status" value="1"/>
</dbReference>
<dbReference type="AlphaFoldDB" id="A0AAU9KCG9"/>
<protein>
    <recommendedName>
        <fullName evidence="6">Kelch repeat-containing protein</fullName>
    </recommendedName>
</protein>